<sequence>MNSLPFISVIIKTFNEQDGIGRTIDSVRAGMGDYPHKIIVADSLSTDNTTQIASERGVTVVSLQHAEERCCGVGAHLGYLFSQGDYVLLLDGDMQLAPEFLPAAVQFLQQQPQYAGVAGQVEMDDATSYEFKSRKQRLHRIYPLGDCQWLSGGGLYRRSVIEQIGYLTNRNLHAYEEAELGIRIRHAGYKLHRLAVPFFHHTSYTMGSLALLKFRWKLGYLFASGELVRSAWGQPYLREVLGVIRNELVFGLYLLLLLLALLVSAGGGSGWIAGVAVLPLLAFVGLKTVKNRSLVDALRSVLNLTVYAAGLACGLFLTPKSPREYPEHRVINP</sequence>
<dbReference type="InterPro" id="IPR001173">
    <property type="entry name" value="Glyco_trans_2-like"/>
</dbReference>
<feature type="transmembrane region" description="Helical" evidence="6">
    <location>
        <begin position="271"/>
        <end position="289"/>
    </location>
</feature>
<dbReference type="GO" id="GO:0016757">
    <property type="term" value="F:glycosyltransferase activity"/>
    <property type="evidence" value="ECO:0007669"/>
    <property type="project" value="UniProtKB-KW"/>
</dbReference>
<evidence type="ECO:0000259" key="7">
    <source>
        <dbReference type="Pfam" id="PF00535"/>
    </source>
</evidence>
<keyword evidence="5 6" id="KW-0472">Membrane</keyword>
<feature type="domain" description="Glycosyltransferase 2-like" evidence="7">
    <location>
        <begin position="8"/>
        <end position="140"/>
    </location>
</feature>
<dbReference type="RefSeq" id="WP_207541498.1">
    <property type="nucleotide sequence ID" value="NZ_JAFNAA010000001.1"/>
</dbReference>
<dbReference type="GO" id="GO:0005886">
    <property type="term" value="C:plasma membrane"/>
    <property type="evidence" value="ECO:0007669"/>
    <property type="project" value="UniProtKB-SubCell"/>
</dbReference>
<evidence type="ECO:0000313" key="9">
    <source>
        <dbReference type="Proteomes" id="UP000664658"/>
    </source>
</evidence>
<keyword evidence="2" id="KW-1003">Cell membrane</keyword>
<dbReference type="Pfam" id="PF00535">
    <property type="entry name" value="Glycos_transf_2"/>
    <property type="match status" value="1"/>
</dbReference>
<reference evidence="8" key="1">
    <citation type="submission" date="2021-03" db="EMBL/GenBank/DDBJ databases">
        <title>Plesiomonas shigelloides zfcc0051, isolated from zebrafish feces.</title>
        <authorList>
            <person name="Vanderhoek Z."/>
            <person name="Gaulke C."/>
        </authorList>
    </citation>
    <scope>NUCLEOTIDE SEQUENCE</scope>
    <source>
        <strain evidence="8">Zfcc0051</strain>
    </source>
</reference>
<dbReference type="SUPFAM" id="SSF53448">
    <property type="entry name" value="Nucleotide-diphospho-sugar transferases"/>
    <property type="match status" value="1"/>
</dbReference>
<evidence type="ECO:0000256" key="4">
    <source>
        <dbReference type="ARBA" id="ARBA00022679"/>
    </source>
</evidence>
<evidence type="ECO:0000256" key="1">
    <source>
        <dbReference type="ARBA" id="ARBA00004236"/>
    </source>
</evidence>
<evidence type="ECO:0000256" key="3">
    <source>
        <dbReference type="ARBA" id="ARBA00022676"/>
    </source>
</evidence>
<protein>
    <submittedName>
        <fullName evidence="8">Glycosyltransferase</fullName>
    </submittedName>
</protein>
<keyword evidence="3" id="KW-0328">Glycosyltransferase</keyword>
<accession>A0A8I2B3G5</accession>
<keyword evidence="6" id="KW-1133">Transmembrane helix</keyword>
<evidence type="ECO:0000256" key="2">
    <source>
        <dbReference type="ARBA" id="ARBA00022475"/>
    </source>
</evidence>
<gene>
    <name evidence="8" type="ORF">J2R62_01540</name>
</gene>
<dbReference type="AlphaFoldDB" id="A0A8I2B3G5"/>
<dbReference type="Proteomes" id="UP000664658">
    <property type="component" value="Unassembled WGS sequence"/>
</dbReference>
<name>A0A8I2B3G5_PLESH</name>
<dbReference type="EMBL" id="JAFNAA010000001">
    <property type="protein sequence ID" value="MBO1106915.1"/>
    <property type="molecule type" value="Genomic_DNA"/>
</dbReference>
<dbReference type="PANTHER" id="PTHR43646">
    <property type="entry name" value="GLYCOSYLTRANSFERASE"/>
    <property type="match status" value="1"/>
</dbReference>
<evidence type="ECO:0000313" key="8">
    <source>
        <dbReference type="EMBL" id="MBO1106915.1"/>
    </source>
</evidence>
<keyword evidence="4 8" id="KW-0808">Transferase</keyword>
<dbReference type="InterPro" id="IPR029044">
    <property type="entry name" value="Nucleotide-diphossugar_trans"/>
</dbReference>
<organism evidence="8 9">
    <name type="scientific">Plesiomonas shigelloides</name>
    <name type="common">Aeromonas shigelloides</name>
    <dbReference type="NCBI Taxonomy" id="703"/>
    <lineage>
        <taxon>Bacteria</taxon>
        <taxon>Pseudomonadati</taxon>
        <taxon>Pseudomonadota</taxon>
        <taxon>Gammaproteobacteria</taxon>
        <taxon>Enterobacterales</taxon>
        <taxon>Enterobacteriaceae</taxon>
        <taxon>Plesiomonas</taxon>
    </lineage>
</organism>
<evidence type="ECO:0000256" key="5">
    <source>
        <dbReference type="ARBA" id="ARBA00023136"/>
    </source>
</evidence>
<comment type="subcellular location">
    <subcellularLocation>
        <location evidence="1">Cell membrane</location>
    </subcellularLocation>
</comment>
<evidence type="ECO:0000256" key="6">
    <source>
        <dbReference type="SAM" id="Phobius"/>
    </source>
</evidence>
<comment type="caution">
    <text evidence="8">The sequence shown here is derived from an EMBL/GenBank/DDBJ whole genome shotgun (WGS) entry which is preliminary data.</text>
</comment>
<keyword evidence="6" id="KW-0812">Transmembrane</keyword>
<dbReference type="Gene3D" id="3.90.550.10">
    <property type="entry name" value="Spore Coat Polysaccharide Biosynthesis Protein SpsA, Chain A"/>
    <property type="match status" value="1"/>
</dbReference>
<feature type="transmembrane region" description="Helical" evidence="6">
    <location>
        <begin position="301"/>
        <end position="318"/>
    </location>
</feature>
<dbReference type="PANTHER" id="PTHR43646:SF2">
    <property type="entry name" value="GLYCOSYLTRANSFERASE 2-LIKE DOMAIN-CONTAINING PROTEIN"/>
    <property type="match status" value="1"/>
</dbReference>
<proteinExistence type="predicted"/>